<keyword evidence="1" id="KW-0472">Membrane</keyword>
<evidence type="ECO:0000256" key="1">
    <source>
        <dbReference type="SAM" id="Phobius"/>
    </source>
</evidence>
<accession>X1BLU0</accession>
<evidence type="ECO:0000313" key="2">
    <source>
        <dbReference type="EMBL" id="GAG85028.1"/>
    </source>
</evidence>
<keyword evidence="1" id="KW-0812">Transmembrane</keyword>
<proteinExistence type="predicted"/>
<reference evidence="2" key="1">
    <citation type="journal article" date="2014" name="Front. Microbiol.">
        <title>High frequency of phylogenetically diverse reductive dehalogenase-homologous genes in deep subseafloor sedimentary metagenomes.</title>
        <authorList>
            <person name="Kawai M."/>
            <person name="Futagami T."/>
            <person name="Toyoda A."/>
            <person name="Takaki Y."/>
            <person name="Nishi S."/>
            <person name="Hori S."/>
            <person name="Arai W."/>
            <person name="Tsubouchi T."/>
            <person name="Morono Y."/>
            <person name="Uchiyama I."/>
            <person name="Ito T."/>
            <person name="Fujiyama A."/>
            <person name="Inagaki F."/>
            <person name="Takami H."/>
        </authorList>
    </citation>
    <scope>NUCLEOTIDE SEQUENCE</scope>
    <source>
        <strain evidence="2">Expedition CK06-06</strain>
    </source>
</reference>
<sequence length="70" mass="7927">MPNAKMVITKESWANMPDDEKNWLMFNTIQSLDRRITKIEKGGVINKTLTFAGGMIGGIAFWLGIRIWGN</sequence>
<protein>
    <submittedName>
        <fullName evidence="2">Uncharacterized protein</fullName>
    </submittedName>
</protein>
<dbReference type="AlphaFoldDB" id="X1BLU0"/>
<organism evidence="2">
    <name type="scientific">marine sediment metagenome</name>
    <dbReference type="NCBI Taxonomy" id="412755"/>
    <lineage>
        <taxon>unclassified sequences</taxon>
        <taxon>metagenomes</taxon>
        <taxon>ecological metagenomes</taxon>
    </lineage>
</organism>
<feature type="transmembrane region" description="Helical" evidence="1">
    <location>
        <begin position="44"/>
        <end position="65"/>
    </location>
</feature>
<comment type="caution">
    <text evidence="2">The sequence shown here is derived from an EMBL/GenBank/DDBJ whole genome shotgun (WGS) entry which is preliminary data.</text>
</comment>
<dbReference type="EMBL" id="BART01016695">
    <property type="protein sequence ID" value="GAG85028.1"/>
    <property type="molecule type" value="Genomic_DNA"/>
</dbReference>
<keyword evidence="1" id="KW-1133">Transmembrane helix</keyword>
<gene>
    <name evidence="2" type="ORF">S01H4_32034</name>
</gene>
<name>X1BLU0_9ZZZZ</name>